<keyword evidence="1" id="KW-0732">Signal</keyword>
<sequence>MKAKLSLILAALLSGHVGRATYIPRAAPGTQFVTGPCTSDIECETACCGFNTGRCAGRIVAQTRDGGCGFGEAQPNDGNGGQLPPVETSTVIPPVQTSTISPPVQATPVSGLKPPGSVFITGVCIADSECETNCCGFTSGKCAGRIVAQTRDGGCGFGEAEPNDGQGRQLPPVEASTLLSPVQESTVLPPIQASSVPPAQASTVVPVVQATPVPGLKPPGSVFITGACIADSECETSCCGFASGKCAGPIIAQTRDGGCGFGNAQPNDDAVKKLRGL</sequence>
<proteinExistence type="predicted"/>
<reference evidence="2 3" key="1">
    <citation type="submission" date="2015-12" db="EMBL/GenBank/DDBJ databases">
        <title>Draft genome sequence of Moniliophthora roreri, the causal agent of frosty pod rot of cacao.</title>
        <authorList>
            <person name="Aime M.C."/>
            <person name="Diaz-Valderrama J.R."/>
            <person name="Kijpornyongpan T."/>
            <person name="Phillips-Mora W."/>
        </authorList>
    </citation>
    <scope>NUCLEOTIDE SEQUENCE [LARGE SCALE GENOMIC DNA]</scope>
    <source>
        <strain evidence="2 3">MCA 2952</strain>
    </source>
</reference>
<protein>
    <recommendedName>
        <fullName evidence="4">Biotrophy-associated secreted protein 2</fullName>
    </recommendedName>
</protein>
<organism evidence="2 3">
    <name type="scientific">Moniliophthora roreri</name>
    <name type="common">Frosty pod rot fungus</name>
    <name type="synonym">Monilia roreri</name>
    <dbReference type="NCBI Taxonomy" id="221103"/>
    <lineage>
        <taxon>Eukaryota</taxon>
        <taxon>Fungi</taxon>
        <taxon>Dikarya</taxon>
        <taxon>Basidiomycota</taxon>
        <taxon>Agaricomycotina</taxon>
        <taxon>Agaricomycetes</taxon>
        <taxon>Agaricomycetidae</taxon>
        <taxon>Agaricales</taxon>
        <taxon>Marasmiineae</taxon>
        <taxon>Marasmiaceae</taxon>
        <taxon>Moniliophthora</taxon>
    </lineage>
</organism>
<evidence type="ECO:0008006" key="4">
    <source>
        <dbReference type="Google" id="ProtNLM"/>
    </source>
</evidence>
<dbReference type="Proteomes" id="UP000054988">
    <property type="component" value="Unassembled WGS sequence"/>
</dbReference>
<feature type="chain" id="PRO_5006901683" description="Biotrophy-associated secreted protein 2" evidence="1">
    <location>
        <begin position="21"/>
        <end position="277"/>
    </location>
</feature>
<evidence type="ECO:0000313" key="2">
    <source>
        <dbReference type="EMBL" id="KTB34339.1"/>
    </source>
</evidence>
<dbReference type="eggNOG" id="ENOG502S1KA">
    <property type="taxonomic scope" value="Eukaryota"/>
</dbReference>
<evidence type="ECO:0000313" key="3">
    <source>
        <dbReference type="Proteomes" id="UP000054988"/>
    </source>
</evidence>
<comment type="caution">
    <text evidence="2">The sequence shown here is derived from an EMBL/GenBank/DDBJ whole genome shotgun (WGS) entry which is preliminary data.</text>
</comment>
<name>A0A0W0FDH7_MONRR</name>
<dbReference type="AlphaFoldDB" id="A0A0W0FDH7"/>
<accession>A0A0W0FDH7</accession>
<dbReference type="EMBL" id="LATX01002090">
    <property type="protein sequence ID" value="KTB34339.1"/>
    <property type="molecule type" value="Genomic_DNA"/>
</dbReference>
<gene>
    <name evidence="2" type="ORF">WG66_13077</name>
</gene>
<evidence type="ECO:0000256" key="1">
    <source>
        <dbReference type="SAM" id="SignalP"/>
    </source>
</evidence>
<feature type="signal peptide" evidence="1">
    <location>
        <begin position="1"/>
        <end position="20"/>
    </location>
</feature>